<keyword evidence="2" id="KW-0812">Transmembrane</keyword>
<accession>A0A075IC95</accession>
<protein>
    <submittedName>
        <fullName evidence="3">Uncharacterized protein</fullName>
    </submittedName>
</protein>
<evidence type="ECO:0000313" key="3">
    <source>
        <dbReference type="EMBL" id="AIF23753.1"/>
    </source>
</evidence>
<reference evidence="3" key="1">
    <citation type="journal article" date="2014" name="Genome Biol. Evol.">
        <title>Pangenome evidence for extensive interdomain horizontal transfer affecting lineage core and shell genes in uncultured planktonic thaumarchaeota and euryarchaeota.</title>
        <authorList>
            <person name="Deschamps P."/>
            <person name="Zivanovic Y."/>
            <person name="Moreira D."/>
            <person name="Rodriguez-Valera F."/>
            <person name="Lopez-Garcia P."/>
        </authorList>
    </citation>
    <scope>NUCLEOTIDE SEQUENCE</scope>
</reference>
<dbReference type="EMBL" id="KF901239">
    <property type="protein sequence ID" value="AIF23753.1"/>
    <property type="molecule type" value="Genomic_DNA"/>
</dbReference>
<sequence>MEDVRTDDLEALADSLEDAVPPAPEMPPRSISEPQRSPGAAEGIKRLKAQEELLLRADRLLISDGARLVLFLPLMVIALYGLAQTFTTSNPQWWADHIEVAVGRLSMSTGIYGLSLLMLVADTALLLILLRLMVLTRTIFRLEAKELTTIGLTFNSAHGYAEMRATIDGAIRQLGATIILMAMAAVLLAASLWLPEEVVATPILVAFSTGALLSGHGVHMVSDRPRFNTSEPWGMLEAFSPPIHPALLSRPFADVIRAHIDPLLAVRISQYLGSLDSKIHEHSSRRELQETLLHLLYLRRSSLIDEGQFRAALESMVDSSAIEGLFSHPELGEETWDRLLSRARSECPPFFRLHDRIRMRRIDGHTDDGIWLDVDMENLVVGQANLFAFVLNEEDNPRDVILKVQTPDFRPHECVYRLRIEPFSADSENLSADISSSLLSTISATSIVWQSLLPSSMGEATVTVRLEDDAGNMISGRVLTVQVRSDLFTRIKMTLGGLFMVGAAIAILSPMLPFLLNLLGL</sequence>
<evidence type="ECO:0000256" key="1">
    <source>
        <dbReference type="SAM" id="MobiDB-lite"/>
    </source>
</evidence>
<feature type="transmembrane region" description="Helical" evidence="2">
    <location>
        <begin position="199"/>
        <end position="218"/>
    </location>
</feature>
<feature type="region of interest" description="Disordered" evidence="1">
    <location>
        <begin position="1"/>
        <end position="41"/>
    </location>
</feature>
<name>A0A075IC95_9EURY</name>
<evidence type="ECO:0000256" key="2">
    <source>
        <dbReference type="SAM" id="Phobius"/>
    </source>
</evidence>
<keyword evidence="2" id="KW-1133">Transmembrane helix</keyword>
<feature type="transmembrane region" description="Helical" evidence="2">
    <location>
        <begin position="174"/>
        <end position="193"/>
    </location>
</feature>
<feature type="transmembrane region" description="Helical" evidence="2">
    <location>
        <begin position="65"/>
        <end position="83"/>
    </location>
</feature>
<organism evidence="3">
    <name type="scientific">uncultured marine group II/III euryarchaeote SAT1000_18_C09</name>
    <dbReference type="NCBI Taxonomy" id="1456564"/>
    <lineage>
        <taxon>Archaea</taxon>
        <taxon>Methanobacteriati</taxon>
        <taxon>Methanobacteriota</taxon>
        <taxon>environmental samples</taxon>
    </lineage>
</organism>
<feature type="transmembrane region" description="Helical" evidence="2">
    <location>
        <begin position="494"/>
        <end position="516"/>
    </location>
</feature>
<feature type="transmembrane region" description="Helical" evidence="2">
    <location>
        <begin position="111"/>
        <end position="134"/>
    </location>
</feature>
<proteinExistence type="predicted"/>
<keyword evidence="2" id="KW-0472">Membrane</keyword>
<dbReference type="AlphaFoldDB" id="A0A075IC95"/>